<evidence type="ECO:0000313" key="1">
    <source>
        <dbReference type="EMBL" id="MBO1520425.1"/>
    </source>
</evidence>
<comment type="caution">
    <text evidence="1">The sequence shown here is derived from an EMBL/GenBank/DDBJ whole genome shotgun (WGS) entry which is preliminary data.</text>
</comment>
<evidence type="ECO:0000313" key="2">
    <source>
        <dbReference type="Proteomes" id="UP000664882"/>
    </source>
</evidence>
<dbReference type="InterPro" id="IPR047647">
    <property type="entry name" value="ISAs1_transpos"/>
</dbReference>
<accession>A0ABS3NJG7</accession>
<dbReference type="EMBL" id="JAGDFX010000016">
    <property type="protein sequence ID" value="MBO1520425.1"/>
    <property type="molecule type" value="Genomic_DNA"/>
</dbReference>
<gene>
    <name evidence="1" type="ORF">J3U76_12425</name>
</gene>
<dbReference type="NCBIfam" id="NF033564">
    <property type="entry name" value="transpos_ISAs1"/>
    <property type="match status" value="1"/>
</dbReference>
<proteinExistence type="predicted"/>
<reference evidence="1 2" key="1">
    <citation type="submission" date="2021-03" db="EMBL/GenBank/DDBJ databases">
        <title>Oceanisphaera sp. nov., isolated from the intestine.</title>
        <authorList>
            <person name="Zhao L.-H."/>
            <person name="Shi L.-F."/>
        </authorList>
    </citation>
    <scope>NUCLEOTIDE SEQUENCE [LARGE SCALE GENOMIC DNA]</scope>
    <source>
        <strain evidence="1 2">DM8</strain>
    </source>
</reference>
<organism evidence="1 2">
    <name type="scientific">Oceanisphaera pacifica</name>
    <dbReference type="NCBI Taxonomy" id="2818389"/>
    <lineage>
        <taxon>Bacteria</taxon>
        <taxon>Pseudomonadati</taxon>
        <taxon>Pseudomonadota</taxon>
        <taxon>Gammaproteobacteria</taxon>
        <taxon>Aeromonadales</taxon>
        <taxon>Aeromonadaceae</taxon>
        <taxon>Oceanisphaera</taxon>
    </lineage>
</organism>
<dbReference type="PANTHER" id="PTHR30298">
    <property type="entry name" value="H REPEAT-ASSOCIATED PREDICTED TRANSPOSASE"/>
    <property type="match status" value="1"/>
</dbReference>
<name>A0ABS3NJG7_9GAMM</name>
<keyword evidence="2" id="KW-1185">Reference proteome</keyword>
<dbReference type="Proteomes" id="UP000664882">
    <property type="component" value="Unassembled WGS sequence"/>
</dbReference>
<protein>
    <submittedName>
        <fullName evidence="1">ISAs1 family transposase</fullName>
    </submittedName>
</protein>
<sequence>MMNMISAKQLQKSFAAWMRDCHIATKGEVIAIDGKSLRGTYSKDSRQGIIHMVSAFSAANKVVLGQVKIADKSNQRRLEAAFDDYLKLEMLQREDGDTYSTKEQGHGLVETRLCLVNDELSVLGDIAFE</sequence>
<dbReference type="InterPro" id="IPR051698">
    <property type="entry name" value="Transposase_11-like"/>
</dbReference>
<dbReference type="PANTHER" id="PTHR30298:SF0">
    <property type="entry name" value="PROTEIN YBFL-RELATED"/>
    <property type="match status" value="1"/>
</dbReference>